<reference evidence="15" key="1">
    <citation type="journal article" date="2020" name="bioRxiv">
        <title>Chromosome-level reference genome of the European wasp spider Argiope bruennichi: a resource for studies on range expansion and evolutionary adaptation.</title>
        <authorList>
            <person name="Sheffer M.M."/>
            <person name="Hoppe A."/>
            <person name="Krehenwinkel H."/>
            <person name="Uhl G."/>
            <person name="Kuss A.W."/>
            <person name="Jensen L."/>
            <person name="Jensen C."/>
            <person name="Gillespie R.G."/>
            <person name="Hoff K.J."/>
            <person name="Prost S."/>
        </authorList>
    </citation>
    <scope>NUCLEOTIDE SEQUENCE</scope>
</reference>
<keyword evidence="6" id="KW-0805">Transcription regulation</keyword>
<dbReference type="GO" id="GO:0008270">
    <property type="term" value="F:zinc ion binding"/>
    <property type="evidence" value="ECO:0007669"/>
    <property type="project" value="UniProtKB-KW"/>
</dbReference>
<dbReference type="GO" id="GO:0043565">
    <property type="term" value="F:sequence-specific DNA binding"/>
    <property type="evidence" value="ECO:0007669"/>
    <property type="project" value="InterPro"/>
</dbReference>
<keyword evidence="16" id="KW-1185">Reference proteome</keyword>
<dbReference type="SMART" id="SM00980">
    <property type="entry name" value="THAP"/>
    <property type="match status" value="1"/>
</dbReference>
<organism evidence="15 16">
    <name type="scientific">Argiope bruennichi</name>
    <name type="common">Wasp spider</name>
    <name type="synonym">Aranea bruennichi</name>
    <dbReference type="NCBI Taxonomy" id="94029"/>
    <lineage>
        <taxon>Eukaryota</taxon>
        <taxon>Metazoa</taxon>
        <taxon>Ecdysozoa</taxon>
        <taxon>Arthropoda</taxon>
        <taxon>Chelicerata</taxon>
        <taxon>Arachnida</taxon>
        <taxon>Araneae</taxon>
        <taxon>Araneomorphae</taxon>
        <taxon>Entelegynae</taxon>
        <taxon>Araneoidea</taxon>
        <taxon>Araneidae</taxon>
        <taxon>Argiope</taxon>
    </lineage>
</organism>
<keyword evidence="10" id="KW-0539">Nucleus</keyword>
<evidence type="ECO:0000256" key="3">
    <source>
        <dbReference type="ARBA" id="ARBA00022723"/>
    </source>
</evidence>
<feature type="compositionally biased region" description="Polar residues" evidence="13">
    <location>
        <begin position="259"/>
        <end position="287"/>
    </location>
</feature>
<gene>
    <name evidence="15" type="ORF">HNY73_014199</name>
</gene>
<dbReference type="SUPFAM" id="SSF57716">
    <property type="entry name" value="Glucocorticoid receptor-like (DNA-binding domain)"/>
    <property type="match status" value="1"/>
</dbReference>
<dbReference type="Gene3D" id="6.20.210.20">
    <property type="entry name" value="THAP domain"/>
    <property type="match status" value="1"/>
</dbReference>
<evidence type="ECO:0000256" key="7">
    <source>
        <dbReference type="ARBA" id="ARBA00023054"/>
    </source>
</evidence>
<evidence type="ECO:0000256" key="12">
    <source>
        <dbReference type="PROSITE-ProRule" id="PRU00309"/>
    </source>
</evidence>
<keyword evidence="11" id="KW-0131">Cell cycle</keyword>
<dbReference type="InterPro" id="IPR038441">
    <property type="entry name" value="THAP_Znf_sf"/>
</dbReference>
<evidence type="ECO:0000256" key="9">
    <source>
        <dbReference type="ARBA" id="ARBA00023163"/>
    </source>
</evidence>
<feature type="compositionally biased region" description="Basic residues" evidence="13">
    <location>
        <begin position="249"/>
        <end position="258"/>
    </location>
</feature>
<feature type="region of interest" description="Disordered" evidence="13">
    <location>
        <begin position="201"/>
        <end position="317"/>
    </location>
</feature>
<comment type="similarity">
    <text evidence="2">Belongs to the THAP1 family.</text>
</comment>
<evidence type="ECO:0000256" key="5">
    <source>
        <dbReference type="ARBA" id="ARBA00022833"/>
    </source>
</evidence>
<evidence type="ECO:0000256" key="4">
    <source>
        <dbReference type="ARBA" id="ARBA00022771"/>
    </source>
</evidence>
<evidence type="ECO:0000313" key="15">
    <source>
        <dbReference type="EMBL" id="KAF8777327.1"/>
    </source>
</evidence>
<dbReference type="PANTHER" id="PTHR46600:SF1">
    <property type="entry name" value="THAP DOMAIN-CONTAINING PROTEIN 1"/>
    <property type="match status" value="1"/>
</dbReference>
<evidence type="ECO:0000256" key="10">
    <source>
        <dbReference type="ARBA" id="ARBA00023242"/>
    </source>
</evidence>
<evidence type="ECO:0000256" key="13">
    <source>
        <dbReference type="SAM" id="MobiDB-lite"/>
    </source>
</evidence>
<feature type="compositionally biased region" description="Low complexity" evidence="13">
    <location>
        <begin position="369"/>
        <end position="383"/>
    </location>
</feature>
<keyword evidence="4 12" id="KW-0863">Zinc-finger</keyword>
<feature type="compositionally biased region" description="Polar residues" evidence="13">
    <location>
        <begin position="206"/>
        <end position="226"/>
    </location>
</feature>
<keyword evidence="8 12" id="KW-0238">DNA-binding</keyword>
<reference evidence="15" key="2">
    <citation type="submission" date="2020-06" db="EMBL/GenBank/DDBJ databases">
        <authorList>
            <person name="Sheffer M."/>
        </authorList>
    </citation>
    <scope>NUCLEOTIDE SEQUENCE</scope>
</reference>
<sequence>MTFKCSVPGCRSNYKDNLKFSVFSFPRNETLHQMWIKAIPNENFKTYKHSRVCELHFEPDQIIREASAFDPRTGRTLTAPLTVPRLRKGAVPSLFLPSSGPVGRTGLYQYKLANRKRKPEQKVKAQKGETKATDGSELAKLLQTLPDAESQPVSEPSIAIKQEVVESVNEPPSLVIKNILCAEDLASSSNSSFSFSNLPPDLGSSHPVTNPDSTNVDESQETNILNRLQRKRKINSVVPDADGSTSKATRAKLHRRTKTSSPSMRNRSHPTAGTSKKSTGCSISSTKNAEDGTREKLQSSLNDFGNIPSLGSRSGGEKHRDLFDVFADFIAQKLREMNWDKCASSLRNILDIVFKAGQEQRDSDEDSDISSPDSSSTSSSHEE</sequence>
<keyword evidence="5" id="KW-0862">Zinc</keyword>
<evidence type="ECO:0000313" key="16">
    <source>
        <dbReference type="Proteomes" id="UP000807504"/>
    </source>
</evidence>
<dbReference type="AlphaFoldDB" id="A0A8T0ENI8"/>
<evidence type="ECO:0000259" key="14">
    <source>
        <dbReference type="PROSITE" id="PS50950"/>
    </source>
</evidence>
<dbReference type="InterPro" id="IPR026516">
    <property type="entry name" value="THAP1/10"/>
</dbReference>
<name>A0A8T0ENI8_ARGBR</name>
<dbReference type="SMART" id="SM00692">
    <property type="entry name" value="DM3"/>
    <property type="match status" value="1"/>
</dbReference>
<evidence type="ECO:0000256" key="6">
    <source>
        <dbReference type="ARBA" id="ARBA00023015"/>
    </source>
</evidence>
<dbReference type="InterPro" id="IPR006612">
    <property type="entry name" value="THAP_Znf"/>
</dbReference>
<evidence type="ECO:0000256" key="8">
    <source>
        <dbReference type="ARBA" id="ARBA00023125"/>
    </source>
</evidence>
<dbReference type="EMBL" id="JABXBU010002072">
    <property type="protein sequence ID" value="KAF8777327.1"/>
    <property type="molecule type" value="Genomic_DNA"/>
</dbReference>
<comment type="caution">
    <text evidence="15">The sequence shown here is derived from an EMBL/GenBank/DDBJ whole genome shotgun (WGS) entry which is preliminary data.</text>
</comment>
<keyword evidence="3" id="KW-0479">Metal-binding</keyword>
<dbReference type="PANTHER" id="PTHR46600">
    <property type="entry name" value="THAP DOMAIN-CONTAINING"/>
    <property type="match status" value="1"/>
</dbReference>
<evidence type="ECO:0000256" key="1">
    <source>
        <dbReference type="ARBA" id="ARBA00004642"/>
    </source>
</evidence>
<proteinExistence type="inferred from homology"/>
<comment type="subcellular location">
    <subcellularLocation>
        <location evidence="1">Nucleus</location>
        <location evidence="1">Nucleoplasm</location>
    </subcellularLocation>
</comment>
<keyword evidence="7" id="KW-0175">Coiled coil</keyword>
<dbReference type="GO" id="GO:0005654">
    <property type="term" value="C:nucleoplasm"/>
    <property type="evidence" value="ECO:0007669"/>
    <property type="project" value="UniProtKB-SubCell"/>
</dbReference>
<evidence type="ECO:0000256" key="11">
    <source>
        <dbReference type="ARBA" id="ARBA00023306"/>
    </source>
</evidence>
<feature type="compositionally biased region" description="Basic and acidic residues" evidence="13">
    <location>
        <begin position="288"/>
        <end position="297"/>
    </location>
</feature>
<feature type="domain" description="THAP-type" evidence="14">
    <location>
        <begin position="1"/>
        <end position="95"/>
    </location>
</feature>
<dbReference type="Proteomes" id="UP000807504">
    <property type="component" value="Unassembled WGS sequence"/>
</dbReference>
<dbReference type="Pfam" id="PF05485">
    <property type="entry name" value="THAP"/>
    <property type="match status" value="1"/>
</dbReference>
<feature type="region of interest" description="Disordered" evidence="13">
    <location>
        <begin position="358"/>
        <end position="383"/>
    </location>
</feature>
<dbReference type="PROSITE" id="PS50950">
    <property type="entry name" value="ZF_THAP"/>
    <property type="match status" value="1"/>
</dbReference>
<accession>A0A8T0ENI8</accession>
<keyword evidence="9" id="KW-0804">Transcription</keyword>
<evidence type="ECO:0000256" key="2">
    <source>
        <dbReference type="ARBA" id="ARBA00006177"/>
    </source>
</evidence>
<protein>
    <submittedName>
        <fullName evidence="15">THAP domain-containing protein 2</fullName>
    </submittedName>
</protein>